<dbReference type="Proteomes" id="UP000291106">
    <property type="component" value="Chromosome"/>
</dbReference>
<dbReference type="Pfam" id="PF01035">
    <property type="entry name" value="DNA_binding_1"/>
    <property type="match status" value="1"/>
</dbReference>
<keyword evidence="3 9" id="KW-0963">Cytoplasm</keyword>
<dbReference type="InterPro" id="IPR014048">
    <property type="entry name" value="MethylDNA_cys_MeTrfase_DNA-bd"/>
</dbReference>
<dbReference type="AlphaFoldDB" id="A0A411PN23"/>
<comment type="similarity">
    <text evidence="2 9">Belongs to the MGMT family.</text>
</comment>
<evidence type="ECO:0000256" key="5">
    <source>
        <dbReference type="ARBA" id="ARBA00022679"/>
    </source>
</evidence>
<feature type="domain" description="Methylguanine DNA methyltransferase ribonuclease-like" evidence="11">
    <location>
        <begin position="39"/>
        <end position="60"/>
    </location>
</feature>
<dbReference type="SUPFAM" id="SSF46767">
    <property type="entry name" value="Methylated DNA-protein cysteine methyltransferase, C-terminal domain"/>
    <property type="match status" value="1"/>
</dbReference>
<dbReference type="CDD" id="cd06445">
    <property type="entry name" value="ATase"/>
    <property type="match status" value="1"/>
</dbReference>
<dbReference type="Pfam" id="PF02870">
    <property type="entry name" value="Methyltransf_1N"/>
    <property type="match status" value="1"/>
</dbReference>
<dbReference type="EMBL" id="CP036200">
    <property type="protein sequence ID" value="QBF84942.1"/>
    <property type="molecule type" value="Genomic_DNA"/>
</dbReference>
<dbReference type="InterPro" id="IPR001497">
    <property type="entry name" value="MethylDNA_cys_MeTrfase_AS"/>
</dbReference>
<comment type="catalytic activity">
    <reaction evidence="1 9">
        <text>a 4-O-methyl-thymidine in DNA + L-cysteinyl-[protein] = a thymidine in DNA + S-methyl-L-cysteinyl-[protein]</text>
        <dbReference type="Rhea" id="RHEA:53428"/>
        <dbReference type="Rhea" id="RHEA-COMP:10131"/>
        <dbReference type="Rhea" id="RHEA-COMP:10132"/>
        <dbReference type="Rhea" id="RHEA-COMP:13555"/>
        <dbReference type="Rhea" id="RHEA-COMP:13556"/>
        <dbReference type="ChEBI" id="CHEBI:29950"/>
        <dbReference type="ChEBI" id="CHEBI:82612"/>
        <dbReference type="ChEBI" id="CHEBI:137386"/>
        <dbReference type="ChEBI" id="CHEBI:137387"/>
        <dbReference type="EC" id="2.1.1.63"/>
    </reaction>
</comment>
<evidence type="ECO:0000313" key="12">
    <source>
        <dbReference type="EMBL" id="QBF84942.1"/>
    </source>
</evidence>
<dbReference type="GO" id="GO:0006307">
    <property type="term" value="P:DNA alkylation repair"/>
    <property type="evidence" value="ECO:0007669"/>
    <property type="project" value="UniProtKB-UniRule"/>
</dbReference>
<dbReference type="Gene3D" id="1.10.10.10">
    <property type="entry name" value="Winged helix-like DNA-binding domain superfamily/Winged helix DNA-binding domain"/>
    <property type="match status" value="1"/>
</dbReference>
<dbReference type="KEGG" id="smai:EXU30_15915"/>
<dbReference type="GO" id="GO:0003908">
    <property type="term" value="F:methylated-DNA-[protein]-cysteine S-methyltransferase activity"/>
    <property type="evidence" value="ECO:0007669"/>
    <property type="project" value="UniProtKB-UniRule"/>
</dbReference>
<evidence type="ECO:0000256" key="1">
    <source>
        <dbReference type="ARBA" id="ARBA00001286"/>
    </source>
</evidence>
<gene>
    <name evidence="12" type="ORF">EXU30_15915</name>
</gene>
<dbReference type="PANTHER" id="PTHR10815:SF5">
    <property type="entry name" value="METHYLATED-DNA--PROTEIN-CYSTEINE METHYLTRANSFERASE"/>
    <property type="match status" value="1"/>
</dbReference>
<keyword evidence="4 9" id="KW-0489">Methyltransferase</keyword>
<dbReference type="SUPFAM" id="SSF53155">
    <property type="entry name" value="Methylated DNA-protein cysteine methyltransferase domain"/>
    <property type="match status" value="1"/>
</dbReference>
<evidence type="ECO:0000256" key="3">
    <source>
        <dbReference type="ARBA" id="ARBA00022490"/>
    </source>
</evidence>
<dbReference type="HAMAP" id="MF_00772">
    <property type="entry name" value="OGT"/>
    <property type="match status" value="1"/>
</dbReference>
<keyword evidence="13" id="KW-1185">Reference proteome</keyword>
<evidence type="ECO:0000256" key="8">
    <source>
        <dbReference type="ARBA" id="ARBA00049348"/>
    </source>
</evidence>
<evidence type="ECO:0000256" key="2">
    <source>
        <dbReference type="ARBA" id="ARBA00008711"/>
    </source>
</evidence>
<dbReference type="PROSITE" id="PS00374">
    <property type="entry name" value="MGMT"/>
    <property type="match status" value="1"/>
</dbReference>
<comment type="subcellular location">
    <subcellularLocation>
        <location evidence="9">Cytoplasm</location>
    </subcellularLocation>
</comment>
<comment type="miscellaneous">
    <text evidence="9">This enzyme catalyzes only one turnover and therefore is not strictly catalytic. According to one definition, an enzyme is a biocatalyst that acts repeatedly and over many reaction cycles.</text>
</comment>
<evidence type="ECO:0000313" key="13">
    <source>
        <dbReference type="Proteomes" id="UP000291106"/>
    </source>
</evidence>
<dbReference type="FunFam" id="1.10.10.10:FF:000214">
    <property type="entry name" value="Methylated-DNA--protein-cysteine methyltransferase"/>
    <property type="match status" value="1"/>
</dbReference>
<dbReference type="InterPro" id="IPR008332">
    <property type="entry name" value="MethylG_MeTrfase_N"/>
</dbReference>
<feature type="domain" description="Methylated-DNA-[protein]-cysteine S-methyltransferase DNA binding" evidence="10">
    <location>
        <begin position="65"/>
        <end position="145"/>
    </location>
</feature>
<comment type="catalytic activity">
    <reaction evidence="8 9">
        <text>a 6-O-methyl-2'-deoxyguanosine in DNA + L-cysteinyl-[protein] = S-methyl-L-cysteinyl-[protein] + a 2'-deoxyguanosine in DNA</text>
        <dbReference type="Rhea" id="RHEA:24000"/>
        <dbReference type="Rhea" id="RHEA-COMP:10131"/>
        <dbReference type="Rhea" id="RHEA-COMP:10132"/>
        <dbReference type="Rhea" id="RHEA-COMP:11367"/>
        <dbReference type="Rhea" id="RHEA-COMP:11368"/>
        <dbReference type="ChEBI" id="CHEBI:29950"/>
        <dbReference type="ChEBI" id="CHEBI:82612"/>
        <dbReference type="ChEBI" id="CHEBI:85445"/>
        <dbReference type="ChEBI" id="CHEBI:85448"/>
        <dbReference type="EC" id="2.1.1.63"/>
    </reaction>
</comment>
<keyword evidence="6 9" id="KW-0227">DNA damage</keyword>
<dbReference type="NCBIfam" id="TIGR00589">
    <property type="entry name" value="ogt"/>
    <property type="match status" value="1"/>
</dbReference>
<accession>A0A411PN23</accession>
<evidence type="ECO:0000256" key="7">
    <source>
        <dbReference type="ARBA" id="ARBA00023204"/>
    </source>
</evidence>
<proteinExistence type="inferred from homology"/>
<evidence type="ECO:0000259" key="10">
    <source>
        <dbReference type="Pfam" id="PF01035"/>
    </source>
</evidence>
<dbReference type="OrthoDB" id="9811249at2"/>
<protein>
    <recommendedName>
        <fullName evidence="9">Methylated-DNA--protein-cysteine methyltransferase</fullName>
        <ecNumber evidence="9">2.1.1.63</ecNumber>
    </recommendedName>
    <alternativeName>
        <fullName evidence="9">6-O-methylguanine-DNA methyltransferase</fullName>
        <shortName evidence="9">MGMT</shortName>
    </alternativeName>
    <alternativeName>
        <fullName evidence="9">O-6-methylguanine-DNA-alkyltransferase</fullName>
    </alternativeName>
</protein>
<dbReference type="InterPro" id="IPR036217">
    <property type="entry name" value="MethylDNA_cys_MeTrfase_DNAb"/>
</dbReference>
<organism evidence="12 13">
    <name type="scientific">Shewanella maritima</name>
    <dbReference type="NCBI Taxonomy" id="2520507"/>
    <lineage>
        <taxon>Bacteria</taxon>
        <taxon>Pseudomonadati</taxon>
        <taxon>Pseudomonadota</taxon>
        <taxon>Gammaproteobacteria</taxon>
        <taxon>Alteromonadales</taxon>
        <taxon>Shewanellaceae</taxon>
        <taxon>Shewanella</taxon>
    </lineage>
</organism>
<dbReference type="InterPro" id="IPR036631">
    <property type="entry name" value="MGMT_N_sf"/>
</dbReference>
<dbReference type="EC" id="2.1.1.63" evidence="9"/>
<reference evidence="12 13" key="1">
    <citation type="submission" date="2019-02" db="EMBL/GenBank/DDBJ databases">
        <title>Shewanella sp. D4-2 isolated from Dokdo Island.</title>
        <authorList>
            <person name="Baek K."/>
        </authorList>
    </citation>
    <scope>NUCLEOTIDE SEQUENCE [LARGE SCALE GENOMIC DNA]</scope>
    <source>
        <strain evidence="12 13">D4-2</strain>
    </source>
</reference>
<dbReference type="Gene3D" id="3.30.160.70">
    <property type="entry name" value="Methylated DNA-protein cysteine methyltransferase domain"/>
    <property type="match status" value="1"/>
</dbReference>
<evidence type="ECO:0000256" key="9">
    <source>
        <dbReference type="HAMAP-Rule" id="MF_00772"/>
    </source>
</evidence>
<comment type="function">
    <text evidence="9">Involved in the cellular defense against the biological effects of O6-methylguanine (O6-MeG) and O4-methylthymine (O4-MeT) in DNA. Repairs the methylated nucleobase in DNA by stoichiometrically transferring the methyl group to a cysteine residue in the enzyme. This is a suicide reaction: the enzyme is irreversibly inactivated.</text>
</comment>
<keyword evidence="7 9" id="KW-0234">DNA repair</keyword>
<name>A0A411PN23_9GAMM</name>
<evidence type="ECO:0000256" key="4">
    <source>
        <dbReference type="ARBA" id="ARBA00022603"/>
    </source>
</evidence>
<dbReference type="GO" id="GO:0005737">
    <property type="term" value="C:cytoplasm"/>
    <property type="evidence" value="ECO:0007669"/>
    <property type="project" value="UniProtKB-SubCell"/>
</dbReference>
<keyword evidence="5 9" id="KW-0808">Transferase</keyword>
<sequence>MASVLAEPDVNIETVLIEVEAIASGSAEAMFLTRLHLIKAIKQLQEYFAGQRVSFDLPLAAKGTEFQHQVWQALVDMPYGSFCSYSDIAKQIARPKAVRAVGAANGANPIAIIVPCHRVIGKSGKLTGYAHGLAMKQYLLDLEGV</sequence>
<evidence type="ECO:0000259" key="11">
    <source>
        <dbReference type="Pfam" id="PF02870"/>
    </source>
</evidence>
<evidence type="ECO:0000256" key="6">
    <source>
        <dbReference type="ARBA" id="ARBA00022763"/>
    </source>
</evidence>
<dbReference type="GO" id="GO:0032259">
    <property type="term" value="P:methylation"/>
    <property type="evidence" value="ECO:0007669"/>
    <property type="project" value="UniProtKB-KW"/>
</dbReference>
<feature type="active site" description="Nucleophile; methyl group acceptor" evidence="9">
    <location>
        <position position="116"/>
    </location>
</feature>
<dbReference type="InterPro" id="IPR023546">
    <property type="entry name" value="MGMT"/>
</dbReference>
<dbReference type="PANTHER" id="PTHR10815">
    <property type="entry name" value="METHYLATED-DNA--PROTEIN-CYSTEINE METHYLTRANSFERASE"/>
    <property type="match status" value="1"/>
</dbReference>
<dbReference type="InterPro" id="IPR036388">
    <property type="entry name" value="WH-like_DNA-bd_sf"/>
</dbReference>